<name>A0A4R5PDH0_9MYCO</name>
<dbReference type="Gene3D" id="1.10.357.10">
    <property type="entry name" value="Tetracycline Repressor, domain 2"/>
    <property type="match status" value="1"/>
</dbReference>
<reference evidence="4" key="1">
    <citation type="submission" date="2018-12" db="EMBL/GenBank/DDBJ databases">
        <authorList>
            <person name="Behra P.R.K."/>
            <person name="Das S."/>
            <person name="Pettersson B.M.F."/>
            <person name="Shirreff L."/>
            <person name="Ducote T."/>
            <person name="Jacobsson K.-G."/>
            <person name="Ennis D.G."/>
            <person name="Kirsebom L.A."/>
        </authorList>
    </citation>
    <scope>NUCLEOTIDE SEQUENCE</scope>
    <source>
        <strain evidence="4">DSM 45524</strain>
    </source>
</reference>
<evidence type="ECO:0000313" key="4">
    <source>
        <dbReference type="EMBL" id="TDH22883.1"/>
    </source>
</evidence>
<keyword evidence="1 2" id="KW-0238">DNA-binding</keyword>
<dbReference type="PROSITE" id="PS50977">
    <property type="entry name" value="HTH_TETR_2"/>
    <property type="match status" value="1"/>
</dbReference>
<dbReference type="Proteomes" id="UP000295627">
    <property type="component" value="Unassembled WGS sequence"/>
</dbReference>
<keyword evidence="6" id="KW-1185">Reference proteome</keyword>
<dbReference type="InterPro" id="IPR050624">
    <property type="entry name" value="HTH-type_Tx_Regulator"/>
</dbReference>
<dbReference type="AlphaFoldDB" id="A0A4R5PDH0"/>
<evidence type="ECO:0000313" key="6">
    <source>
        <dbReference type="Proteomes" id="UP000295165"/>
    </source>
</evidence>
<reference evidence="6 7" key="2">
    <citation type="journal article" date="2019" name="Sci. Rep.">
        <title>Extended insight into the Mycobacterium chelonae-abscessus complex through whole genome sequencing of Mycobacterium salmoniphilum outbreak and Mycobacterium salmoniphilum-like strains.</title>
        <authorList>
            <person name="Behra P.R.K."/>
            <person name="Das S."/>
            <person name="Pettersson B.M.F."/>
            <person name="Shirreff L."/>
            <person name="DuCote T."/>
            <person name="Jacobsson K.G."/>
            <person name="Ennis D.G."/>
            <person name="Kirsebom L.A."/>
        </authorList>
    </citation>
    <scope>NUCLEOTIDE SEQUENCE [LARGE SCALE GENOMIC DNA]</scope>
    <source>
        <strain evidence="5 6">CCUG 63697</strain>
        <strain evidence="4 7">DSM 45524</strain>
    </source>
</reference>
<evidence type="ECO:0000313" key="7">
    <source>
        <dbReference type="Proteomes" id="UP000295627"/>
    </source>
</evidence>
<protein>
    <submittedName>
        <fullName evidence="5">Putative HTH-type transcriptional regulator YvdT</fullName>
    </submittedName>
    <submittedName>
        <fullName evidence="4">TetR/AcrR family transcriptional regulator</fullName>
    </submittedName>
</protein>
<dbReference type="Pfam" id="PF00440">
    <property type="entry name" value="TetR_N"/>
    <property type="match status" value="1"/>
</dbReference>
<dbReference type="EMBL" id="RXLR01000014">
    <property type="protein sequence ID" value="TDH22883.1"/>
    <property type="molecule type" value="Genomic_DNA"/>
</dbReference>
<dbReference type="PANTHER" id="PTHR43479:SF11">
    <property type="entry name" value="ACREF_ENVCD OPERON REPRESSOR-RELATED"/>
    <property type="match status" value="1"/>
</dbReference>
<dbReference type="PANTHER" id="PTHR43479">
    <property type="entry name" value="ACREF/ENVCD OPERON REPRESSOR-RELATED"/>
    <property type="match status" value="1"/>
</dbReference>
<evidence type="ECO:0000313" key="5">
    <source>
        <dbReference type="EMBL" id="TDZ51183.1"/>
    </source>
</evidence>
<dbReference type="Pfam" id="PF21306">
    <property type="entry name" value="TetR_C_40"/>
    <property type="match status" value="1"/>
</dbReference>
<dbReference type="SUPFAM" id="SSF46689">
    <property type="entry name" value="Homeodomain-like"/>
    <property type="match status" value="1"/>
</dbReference>
<evidence type="ECO:0000256" key="2">
    <source>
        <dbReference type="PROSITE-ProRule" id="PRU00335"/>
    </source>
</evidence>
<gene>
    <name evidence="5" type="primary">yvdT_2</name>
    <name evidence="5" type="ORF">CCUG63697_02699</name>
    <name evidence="4" type="ORF">EJ571_10900</name>
</gene>
<accession>A0A4R5PDH0</accession>
<sequence>MSAAREVIADTGLRSLRISDVTARADLGFGTFYTYFDTKDALVEAVVGEVLKTLAAAIGGAAQEESDPAEGAAMSYRRFLRFGQDEPELASILVALDGAEGRFDAAIQPWARDILLRGNESGRFTIPEIELCLTTLEASAMSAIRAILSGRISPGAHTESAGAEMMLRSFGLDAEEAHQIAHREMFAVFDS</sequence>
<dbReference type="InterPro" id="IPR049513">
    <property type="entry name" value="TetR_C_40"/>
</dbReference>
<feature type="DNA-binding region" description="H-T-H motif" evidence="2">
    <location>
        <begin position="17"/>
        <end position="36"/>
    </location>
</feature>
<evidence type="ECO:0000256" key="1">
    <source>
        <dbReference type="ARBA" id="ARBA00023125"/>
    </source>
</evidence>
<dbReference type="GO" id="GO:0003677">
    <property type="term" value="F:DNA binding"/>
    <property type="evidence" value="ECO:0007669"/>
    <property type="project" value="UniProtKB-UniRule"/>
</dbReference>
<feature type="domain" description="HTH tetR-type" evidence="3">
    <location>
        <begin position="1"/>
        <end position="54"/>
    </location>
</feature>
<comment type="caution">
    <text evidence="4">The sequence shown here is derived from an EMBL/GenBank/DDBJ whole genome shotgun (WGS) entry which is preliminary data.</text>
</comment>
<proteinExistence type="predicted"/>
<dbReference type="InterPro" id="IPR009057">
    <property type="entry name" value="Homeodomain-like_sf"/>
</dbReference>
<dbReference type="EMBL" id="PECC01000027">
    <property type="protein sequence ID" value="TDZ51183.1"/>
    <property type="molecule type" value="Genomic_DNA"/>
</dbReference>
<dbReference type="InterPro" id="IPR001647">
    <property type="entry name" value="HTH_TetR"/>
</dbReference>
<organism evidence="4 7">
    <name type="scientific">Mycobacteroides franklinii</name>
    <dbReference type="NCBI Taxonomy" id="948102"/>
    <lineage>
        <taxon>Bacteria</taxon>
        <taxon>Bacillati</taxon>
        <taxon>Actinomycetota</taxon>
        <taxon>Actinomycetes</taxon>
        <taxon>Mycobacteriales</taxon>
        <taxon>Mycobacteriaceae</taxon>
        <taxon>Mycobacteroides</taxon>
    </lineage>
</organism>
<dbReference type="RefSeq" id="WP_078333850.1">
    <property type="nucleotide sequence ID" value="NZ_MAFQ01000005.1"/>
</dbReference>
<evidence type="ECO:0000259" key="3">
    <source>
        <dbReference type="PROSITE" id="PS50977"/>
    </source>
</evidence>
<dbReference type="Proteomes" id="UP000295165">
    <property type="component" value="Unassembled WGS sequence"/>
</dbReference>